<dbReference type="OrthoDB" id="7862857at2"/>
<protein>
    <submittedName>
        <fullName evidence="2">Uncharacterized protein</fullName>
    </submittedName>
</protein>
<name>A0A6N6JJS6_9RHOB</name>
<keyword evidence="3" id="KW-1185">Reference proteome</keyword>
<feature type="signal peptide" evidence="1">
    <location>
        <begin position="1"/>
        <end position="17"/>
    </location>
</feature>
<sequence length="99" mass="10665">MIRAVIPALLLCLSACAADLPDERETISAEALAADYPRLQPIPPLLAAANQDNDIAETEETLSSRADGLRTRASNLRGRSILDGATRLKLENAALRNNR</sequence>
<reference evidence="2 3" key="1">
    <citation type="submission" date="2019-12" db="EMBL/GenBank/DDBJ databases">
        <title>Litoreibacter badius sp. nov., a novel bacteriochlorophyll a-containing bacterium in the genus Litoreibacter.</title>
        <authorList>
            <person name="Kanamuro M."/>
            <person name="Takabe Y."/>
            <person name="Mori K."/>
            <person name="Takaichi S."/>
            <person name="Hanada S."/>
        </authorList>
    </citation>
    <scope>NUCLEOTIDE SEQUENCE [LARGE SCALE GENOMIC DNA]</scope>
    <source>
        <strain evidence="2 3">K6</strain>
    </source>
</reference>
<evidence type="ECO:0000313" key="3">
    <source>
        <dbReference type="Proteomes" id="UP000436822"/>
    </source>
</evidence>
<organism evidence="2 3">
    <name type="scientific">Litoreibacter roseus</name>
    <dbReference type="NCBI Taxonomy" id="2601869"/>
    <lineage>
        <taxon>Bacteria</taxon>
        <taxon>Pseudomonadati</taxon>
        <taxon>Pseudomonadota</taxon>
        <taxon>Alphaproteobacteria</taxon>
        <taxon>Rhodobacterales</taxon>
        <taxon>Roseobacteraceae</taxon>
        <taxon>Litoreibacter</taxon>
    </lineage>
</organism>
<proteinExistence type="predicted"/>
<comment type="caution">
    <text evidence="2">The sequence shown here is derived from an EMBL/GenBank/DDBJ whole genome shotgun (WGS) entry which is preliminary data.</text>
</comment>
<evidence type="ECO:0000313" key="2">
    <source>
        <dbReference type="EMBL" id="GFE65432.1"/>
    </source>
</evidence>
<gene>
    <name evidence="2" type="ORF">KIN_25060</name>
</gene>
<feature type="chain" id="PRO_5026894759" evidence="1">
    <location>
        <begin position="18"/>
        <end position="99"/>
    </location>
</feature>
<dbReference type="Proteomes" id="UP000436822">
    <property type="component" value="Unassembled WGS sequence"/>
</dbReference>
<dbReference type="RefSeq" id="WP_159807363.1">
    <property type="nucleotide sequence ID" value="NZ_BLJE01000002.1"/>
</dbReference>
<dbReference type="EMBL" id="BLJE01000002">
    <property type="protein sequence ID" value="GFE65432.1"/>
    <property type="molecule type" value="Genomic_DNA"/>
</dbReference>
<evidence type="ECO:0000256" key="1">
    <source>
        <dbReference type="SAM" id="SignalP"/>
    </source>
</evidence>
<accession>A0A6N6JJS6</accession>
<keyword evidence="1" id="KW-0732">Signal</keyword>
<dbReference type="AlphaFoldDB" id="A0A6N6JJS6"/>